<dbReference type="PROSITE" id="PS50112">
    <property type="entry name" value="PAS"/>
    <property type="match status" value="1"/>
</dbReference>
<dbReference type="CDD" id="cd17534">
    <property type="entry name" value="REC_DC-like"/>
    <property type="match status" value="1"/>
</dbReference>
<feature type="domain" description="PAS" evidence="3">
    <location>
        <begin position="137"/>
        <end position="173"/>
    </location>
</feature>
<keyword evidence="1" id="KW-0597">Phosphoprotein</keyword>
<dbReference type="Pfam" id="PF13426">
    <property type="entry name" value="PAS_9"/>
    <property type="match status" value="2"/>
</dbReference>
<feature type="domain" description="Response regulatory" evidence="2">
    <location>
        <begin position="5"/>
        <end position="120"/>
    </location>
</feature>
<dbReference type="SUPFAM" id="SSF52172">
    <property type="entry name" value="CheY-like"/>
    <property type="match status" value="1"/>
</dbReference>
<sequence>MKGSSILIVEDEMIIAMEIRATLKKLGYNIAGTVISGFDAIQVCGEKHPDLVLMDIRLKGDMDGIEAAKKIMDLYDIPVIFLTGNSDKTTVERAVSIKPAGFLIKPFKERELFGNIEMAIHKTRVKSKIDSLETNKAKENLSKKISSLKKPLIATDKNGVITHANTSFIELVGEDNKIVGRKLHDIFSTPAKPEKINGYKDMIYFWPDSIEIENPDSTSLVYLRAGFILDESRDIQNFIFSVDNDIKKEPGKDIPFDEFTGLIDSFSEVIFITDISMKFVYYNNSFLEFSKRLGVSSFQLTKTIYELKEFSIFVSGSEYVEVFRTNHSIVKTKKLKSKGREINYFRVSLIPSSKNNQVTHVTTIIEDITSLVNQKEHDEYISQNLEDIKNSLSNAHSVVFEINKPLMNIIKVIGNKSSPEYEKIVESAHEIEQILERFNIYKIKYEEGIDHIVYMSKTADNW</sequence>
<name>A0AAF0FJE7_9EURY</name>
<evidence type="ECO:0000259" key="3">
    <source>
        <dbReference type="PROSITE" id="PS50112"/>
    </source>
</evidence>
<dbReference type="GeneID" id="79949945"/>
<dbReference type="AlphaFoldDB" id="A0AAF0FJE7"/>
<dbReference type="InterPro" id="IPR001789">
    <property type="entry name" value="Sig_transdc_resp-reg_receiver"/>
</dbReference>
<proteinExistence type="predicted"/>
<dbReference type="PROSITE" id="PS50110">
    <property type="entry name" value="RESPONSE_REGULATORY"/>
    <property type="match status" value="1"/>
</dbReference>
<reference evidence="4" key="1">
    <citation type="submission" date="2022-01" db="EMBL/GenBank/DDBJ databases">
        <title>Complete genome of Methanomicrobium antiquum DSM 21220.</title>
        <authorList>
            <person name="Chen S.-C."/>
            <person name="You Y.-T."/>
            <person name="Zhou Y.-Z."/>
            <person name="Lai M.-C."/>
        </authorList>
    </citation>
    <scope>NUCLEOTIDE SEQUENCE</scope>
    <source>
        <strain evidence="4">DSM 21220</strain>
    </source>
</reference>
<dbReference type="Proteomes" id="UP001218895">
    <property type="component" value="Chromosome"/>
</dbReference>
<dbReference type="EMBL" id="CP091092">
    <property type="protein sequence ID" value="WFN35733.1"/>
    <property type="molecule type" value="Genomic_DNA"/>
</dbReference>
<organism evidence="4 5">
    <name type="scientific">Methanomicrobium antiquum</name>
    <dbReference type="NCBI Taxonomy" id="487686"/>
    <lineage>
        <taxon>Archaea</taxon>
        <taxon>Methanobacteriati</taxon>
        <taxon>Methanobacteriota</taxon>
        <taxon>Stenosarchaea group</taxon>
        <taxon>Methanomicrobia</taxon>
        <taxon>Methanomicrobiales</taxon>
        <taxon>Methanomicrobiaceae</taxon>
        <taxon>Methanomicrobium</taxon>
    </lineage>
</organism>
<keyword evidence="5" id="KW-1185">Reference proteome</keyword>
<dbReference type="PANTHER" id="PTHR43228">
    <property type="entry name" value="TWO-COMPONENT RESPONSE REGULATOR"/>
    <property type="match status" value="1"/>
</dbReference>
<dbReference type="Gene3D" id="3.40.50.2300">
    <property type="match status" value="1"/>
</dbReference>
<dbReference type="PANTHER" id="PTHR43228:SF6">
    <property type="entry name" value="RESPONSE REGULATOR RECEIVER"/>
    <property type="match status" value="1"/>
</dbReference>
<dbReference type="InterPro" id="IPR011006">
    <property type="entry name" value="CheY-like_superfamily"/>
</dbReference>
<evidence type="ECO:0000259" key="2">
    <source>
        <dbReference type="PROSITE" id="PS50110"/>
    </source>
</evidence>
<evidence type="ECO:0000256" key="1">
    <source>
        <dbReference type="PROSITE-ProRule" id="PRU00169"/>
    </source>
</evidence>
<dbReference type="SMART" id="SM00448">
    <property type="entry name" value="REC"/>
    <property type="match status" value="1"/>
</dbReference>
<dbReference type="InterPro" id="IPR000014">
    <property type="entry name" value="PAS"/>
</dbReference>
<dbReference type="KEGG" id="manq:L1994_06065"/>
<evidence type="ECO:0000313" key="4">
    <source>
        <dbReference type="EMBL" id="WFN35733.1"/>
    </source>
</evidence>
<dbReference type="InterPro" id="IPR035965">
    <property type="entry name" value="PAS-like_dom_sf"/>
</dbReference>
<feature type="modified residue" description="4-aspartylphosphate" evidence="1">
    <location>
        <position position="55"/>
    </location>
</feature>
<dbReference type="Gene3D" id="3.30.450.20">
    <property type="entry name" value="PAS domain"/>
    <property type="match status" value="2"/>
</dbReference>
<protein>
    <submittedName>
        <fullName evidence="4">Response regulator</fullName>
    </submittedName>
</protein>
<dbReference type="SUPFAM" id="SSF55785">
    <property type="entry name" value="PYP-like sensor domain (PAS domain)"/>
    <property type="match status" value="1"/>
</dbReference>
<dbReference type="GO" id="GO:0000160">
    <property type="term" value="P:phosphorelay signal transduction system"/>
    <property type="evidence" value="ECO:0007669"/>
    <property type="project" value="InterPro"/>
</dbReference>
<dbReference type="Pfam" id="PF00072">
    <property type="entry name" value="Response_reg"/>
    <property type="match status" value="1"/>
</dbReference>
<accession>A0AAF0FJE7</accession>
<gene>
    <name evidence="4" type="ORF">L1994_06065</name>
</gene>
<evidence type="ECO:0000313" key="5">
    <source>
        <dbReference type="Proteomes" id="UP001218895"/>
    </source>
</evidence>
<dbReference type="RefSeq" id="WP_278098573.1">
    <property type="nucleotide sequence ID" value="NZ_CP091092.1"/>
</dbReference>
<dbReference type="InterPro" id="IPR052048">
    <property type="entry name" value="ST_Response_Regulator"/>
</dbReference>